<evidence type="ECO:0000313" key="3">
    <source>
        <dbReference type="Proteomes" id="UP001303222"/>
    </source>
</evidence>
<gene>
    <name evidence="2" type="ORF">QBC32DRAFT_91608</name>
</gene>
<proteinExistence type="predicted"/>
<keyword evidence="3" id="KW-1185">Reference proteome</keyword>
<name>A0AAN6NLZ4_9PEZI</name>
<dbReference type="Proteomes" id="UP001303222">
    <property type="component" value="Unassembled WGS sequence"/>
</dbReference>
<feature type="region of interest" description="Disordered" evidence="1">
    <location>
        <begin position="1"/>
        <end position="42"/>
    </location>
</feature>
<comment type="caution">
    <text evidence="2">The sequence shown here is derived from an EMBL/GenBank/DDBJ whole genome shotgun (WGS) entry which is preliminary data.</text>
</comment>
<feature type="region of interest" description="Disordered" evidence="1">
    <location>
        <begin position="192"/>
        <end position="337"/>
    </location>
</feature>
<evidence type="ECO:0000313" key="2">
    <source>
        <dbReference type="EMBL" id="KAK3947293.1"/>
    </source>
</evidence>
<feature type="compositionally biased region" description="Polar residues" evidence="1">
    <location>
        <begin position="28"/>
        <end position="42"/>
    </location>
</feature>
<reference evidence="2" key="2">
    <citation type="submission" date="2023-06" db="EMBL/GenBank/DDBJ databases">
        <authorList>
            <consortium name="Lawrence Berkeley National Laboratory"/>
            <person name="Mondo S.J."/>
            <person name="Hensen N."/>
            <person name="Bonometti L."/>
            <person name="Westerberg I."/>
            <person name="Brannstrom I.O."/>
            <person name="Guillou S."/>
            <person name="Cros-Aarteil S."/>
            <person name="Calhoun S."/>
            <person name="Haridas S."/>
            <person name="Kuo A."/>
            <person name="Pangilinan J."/>
            <person name="Riley R."/>
            <person name="Labutti K."/>
            <person name="Andreopoulos B."/>
            <person name="Lipzen A."/>
            <person name="Chen C."/>
            <person name="Yanf M."/>
            <person name="Daum C."/>
            <person name="Ng V."/>
            <person name="Clum A."/>
            <person name="Steindorff A."/>
            <person name="Ohm R."/>
            <person name="Martin F."/>
            <person name="Silar P."/>
            <person name="Natvig D."/>
            <person name="Lalanne C."/>
            <person name="Gautier V."/>
            <person name="Ament-Velasquez S.L."/>
            <person name="Kruys A."/>
            <person name="Hutchinson M.I."/>
            <person name="Powell A.J."/>
            <person name="Barry K."/>
            <person name="Miller A.N."/>
            <person name="Grigoriev I.V."/>
            <person name="Debuchy R."/>
            <person name="Gladieux P."/>
            <person name="Thoren M.H."/>
            <person name="Johannesson H."/>
        </authorList>
    </citation>
    <scope>NUCLEOTIDE SEQUENCE</scope>
    <source>
        <strain evidence="2">CBS 626.80</strain>
    </source>
</reference>
<accession>A0AAN6NLZ4</accession>
<sequence>MAHSNPQESSVSSFQGTDDESTRDSARTSRCSSQAPTPISSEDSVVKVEFDYVCEKSRAAPGDGNLVIKYPVSGSRRSHLKAMEKNAKSIQHATRMRLKFDEFIDKSRRHAVRLDGLLIKSVTPVERTERQGRKHLPGITYKIDLGSGKELDAEILQSIIGVGVVVGHTIEAIPRVMDCESWQTVCDDMVHRPSLGSGKLSRPGTAGSRRSRDASAASSRRSRSIGETGTRPSLAFPAPNNVSRQPNRRREVSPLNMNMLGEDTLPGRINVSPTLPSGAVRRQRNISGESSLSGQRSVPEERSELEESAPCEMPQESGSGPSPRPQPQPSPPGRRRRCKAFLSKAGKALKRWIRRSC</sequence>
<dbReference type="EMBL" id="MU859376">
    <property type="protein sequence ID" value="KAK3947293.1"/>
    <property type="molecule type" value="Genomic_DNA"/>
</dbReference>
<feature type="compositionally biased region" description="Polar residues" evidence="1">
    <location>
        <begin position="1"/>
        <end position="16"/>
    </location>
</feature>
<evidence type="ECO:0000256" key="1">
    <source>
        <dbReference type="SAM" id="MobiDB-lite"/>
    </source>
</evidence>
<feature type="compositionally biased region" description="Pro residues" evidence="1">
    <location>
        <begin position="322"/>
        <end position="332"/>
    </location>
</feature>
<protein>
    <submittedName>
        <fullName evidence="2">Uncharacterized protein</fullName>
    </submittedName>
</protein>
<dbReference type="AlphaFoldDB" id="A0AAN6NLZ4"/>
<reference evidence="2" key="1">
    <citation type="journal article" date="2023" name="Mol. Phylogenet. Evol.">
        <title>Genome-scale phylogeny and comparative genomics of the fungal order Sordariales.</title>
        <authorList>
            <person name="Hensen N."/>
            <person name="Bonometti L."/>
            <person name="Westerberg I."/>
            <person name="Brannstrom I.O."/>
            <person name="Guillou S."/>
            <person name="Cros-Aarteil S."/>
            <person name="Calhoun S."/>
            <person name="Haridas S."/>
            <person name="Kuo A."/>
            <person name="Mondo S."/>
            <person name="Pangilinan J."/>
            <person name="Riley R."/>
            <person name="LaButti K."/>
            <person name="Andreopoulos B."/>
            <person name="Lipzen A."/>
            <person name="Chen C."/>
            <person name="Yan M."/>
            <person name="Daum C."/>
            <person name="Ng V."/>
            <person name="Clum A."/>
            <person name="Steindorff A."/>
            <person name="Ohm R.A."/>
            <person name="Martin F."/>
            <person name="Silar P."/>
            <person name="Natvig D.O."/>
            <person name="Lalanne C."/>
            <person name="Gautier V."/>
            <person name="Ament-Velasquez S.L."/>
            <person name="Kruys A."/>
            <person name="Hutchinson M.I."/>
            <person name="Powell A.J."/>
            <person name="Barry K."/>
            <person name="Miller A.N."/>
            <person name="Grigoriev I.V."/>
            <person name="Debuchy R."/>
            <person name="Gladieux P."/>
            <person name="Hiltunen Thoren M."/>
            <person name="Johannesson H."/>
        </authorList>
    </citation>
    <scope>NUCLEOTIDE SEQUENCE</scope>
    <source>
        <strain evidence="2">CBS 626.80</strain>
    </source>
</reference>
<organism evidence="2 3">
    <name type="scientific">Pseudoneurospora amorphoporcata</name>
    <dbReference type="NCBI Taxonomy" id="241081"/>
    <lineage>
        <taxon>Eukaryota</taxon>
        <taxon>Fungi</taxon>
        <taxon>Dikarya</taxon>
        <taxon>Ascomycota</taxon>
        <taxon>Pezizomycotina</taxon>
        <taxon>Sordariomycetes</taxon>
        <taxon>Sordariomycetidae</taxon>
        <taxon>Sordariales</taxon>
        <taxon>Sordariaceae</taxon>
        <taxon>Pseudoneurospora</taxon>
    </lineage>
</organism>
<feature type="compositionally biased region" description="Polar residues" evidence="1">
    <location>
        <begin position="285"/>
        <end position="296"/>
    </location>
</feature>